<dbReference type="Proteomes" id="UP000509367">
    <property type="component" value="Chromosome"/>
</dbReference>
<dbReference type="InterPro" id="IPR010775">
    <property type="entry name" value="DUF1365"/>
</dbReference>
<proteinExistence type="predicted"/>
<dbReference type="Pfam" id="PF07103">
    <property type="entry name" value="DUF1365"/>
    <property type="match status" value="1"/>
</dbReference>
<dbReference type="KEGG" id="orm:HTY61_02700"/>
<dbReference type="PANTHER" id="PTHR33973:SF4">
    <property type="entry name" value="OS07G0153300 PROTEIN"/>
    <property type="match status" value="1"/>
</dbReference>
<organism evidence="1 2">
    <name type="scientific">Oricola thermophila</name>
    <dbReference type="NCBI Taxonomy" id="2742145"/>
    <lineage>
        <taxon>Bacteria</taxon>
        <taxon>Pseudomonadati</taxon>
        <taxon>Pseudomonadota</taxon>
        <taxon>Alphaproteobacteria</taxon>
        <taxon>Hyphomicrobiales</taxon>
        <taxon>Ahrensiaceae</taxon>
        <taxon>Oricola</taxon>
    </lineage>
</organism>
<dbReference type="EMBL" id="CP054836">
    <property type="protein sequence ID" value="QKV17451.1"/>
    <property type="molecule type" value="Genomic_DNA"/>
</dbReference>
<name>A0A6N1V8Y2_9HYPH</name>
<evidence type="ECO:0000313" key="1">
    <source>
        <dbReference type="EMBL" id="QKV17451.1"/>
    </source>
</evidence>
<protein>
    <submittedName>
        <fullName evidence="1">DUF1365 domain-containing protein</fullName>
    </submittedName>
</protein>
<sequence>MMRPGEGIYLGDVVHTRVRTVHHKLRYRVFAVLFDCTTLDALDRRLRLFSRNRFNLLGLYDRDHGDGTDIASYLDDLARQAGMEGTVSRFLMLCYPRVLGYAFNPLTVYYGLDDEDRVCLVVYEVNNTFGERKTYVLPAAQSDSGTITQSCAKRLQVSPFNGPTGTYSFHLTVPLEEITVGVALRDEEGPVLKAHFHGRQAPLTDAGLLRAVARTGWMTVKVTAGIHYEALKLWMKGLRLQPRTVAPKRSVDLGVRPENADFHNR</sequence>
<reference evidence="1 2" key="1">
    <citation type="submission" date="2020-06" db="EMBL/GenBank/DDBJ databases">
        <title>Oricola thermophila sp. nov. isolated from a tidal sediments.</title>
        <authorList>
            <person name="Kwon K.K."/>
            <person name="Yang S.-H."/>
            <person name="Park M.-J."/>
        </authorList>
    </citation>
    <scope>NUCLEOTIDE SEQUENCE [LARGE SCALE GENOMIC DNA]</scope>
    <source>
        <strain evidence="1 2">MEBiC13590</strain>
    </source>
</reference>
<gene>
    <name evidence="1" type="ORF">HTY61_02700</name>
</gene>
<keyword evidence="2" id="KW-1185">Reference proteome</keyword>
<dbReference type="AlphaFoldDB" id="A0A6N1V8Y2"/>
<evidence type="ECO:0000313" key="2">
    <source>
        <dbReference type="Proteomes" id="UP000509367"/>
    </source>
</evidence>
<dbReference type="PANTHER" id="PTHR33973">
    <property type="entry name" value="OS07G0153300 PROTEIN"/>
    <property type="match status" value="1"/>
</dbReference>
<accession>A0A6N1V8Y2</accession>